<sequence length="246" mass="27946">MFLKLTFALCLFHKQAHAVRDVTYTLVTDSFAARILYQRSINNEELCLNICYDHHMCKFVHYSEDNCTVYESGTILYLPVANTYELDRTLTLPSCSREVLLRPTVEFKPIEVPLKEGVTCSGFPSKLTTIHTYLPNKMKVPLYSISDLMGNFTEVQRLYFASEPQSQCVSVPVFTGASHSRLYFGDVYNTTGYSWMRMPSLESAHVRLALAAEIWRSTNTCILTCPCLCMVIPTLVPTRNLKSGVH</sequence>
<gene>
    <name evidence="2" type="ORF">CYNAS_LOCUS4908</name>
</gene>
<dbReference type="EMBL" id="CATQJL010000112">
    <property type="protein sequence ID" value="CAJ0592925.1"/>
    <property type="molecule type" value="Genomic_DNA"/>
</dbReference>
<evidence type="ECO:0000313" key="3">
    <source>
        <dbReference type="Proteomes" id="UP001176961"/>
    </source>
</evidence>
<reference evidence="2" key="1">
    <citation type="submission" date="2023-07" db="EMBL/GenBank/DDBJ databases">
        <authorList>
            <consortium name="CYATHOMIX"/>
        </authorList>
    </citation>
    <scope>NUCLEOTIDE SEQUENCE</scope>
    <source>
        <strain evidence="2">N/A</strain>
    </source>
</reference>
<organism evidence="2 3">
    <name type="scientific">Cylicocyclus nassatus</name>
    <name type="common">Nematode worm</name>
    <dbReference type="NCBI Taxonomy" id="53992"/>
    <lineage>
        <taxon>Eukaryota</taxon>
        <taxon>Metazoa</taxon>
        <taxon>Ecdysozoa</taxon>
        <taxon>Nematoda</taxon>
        <taxon>Chromadorea</taxon>
        <taxon>Rhabditida</taxon>
        <taxon>Rhabditina</taxon>
        <taxon>Rhabditomorpha</taxon>
        <taxon>Strongyloidea</taxon>
        <taxon>Strongylidae</taxon>
        <taxon>Cylicocyclus</taxon>
    </lineage>
</organism>
<keyword evidence="1" id="KW-0732">Signal</keyword>
<comment type="caution">
    <text evidence="2">The sequence shown here is derived from an EMBL/GenBank/DDBJ whole genome shotgun (WGS) entry which is preliminary data.</text>
</comment>
<evidence type="ECO:0008006" key="4">
    <source>
        <dbReference type="Google" id="ProtNLM"/>
    </source>
</evidence>
<feature type="signal peptide" evidence="1">
    <location>
        <begin position="1"/>
        <end position="18"/>
    </location>
</feature>
<accession>A0AA36DSN5</accession>
<protein>
    <recommendedName>
        <fullName evidence="4">Apple domain-containing protein</fullName>
    </recommendedName>
</protein>
<proteinExistence type="predicted"/>
<feature type="chain" id="PRO_5041363923" description="Apple domain-containing protein" evidence="1">
    <location>
        <begin position="19"/>
        <end position="246"/>
    </location>
</feature>
<name>A0AA36DSN5_CYLNA</name>
<evidence type="ECO:0000256" key="1">
    <source>
        <dbReference type="SAM" id="SignalP"/>
    </source>
</evidence>
<keyword evidence="3" id="KW-1185">Reference proteome</keyword>
<dbReference type="AlphaFoldDB" id="A0AA36DSN5"/>
<evidence type="ECO:0000313" key="2">
    <source>
        <dbReference type="EMBL" id="CAJ0592925.1"/>
    </source>
</evidence>
<dbReference type="Proteomes" id="UP001176961">
    <property type="component" value="Unassembled WGS sequence"/>
</dbReference>